<name>A0A926IRK7_9BACT</name>
<dbReference type="EMBL" id="JACRTF010000001">
    <property type="protein sequence ID" value="MBC8594991.1"/>
    <property type="molecule type" value="Genomic_DNA"/>
</dbReference>
<evidence type="ECO:0000313" key="3">
    <source>
        <dbReference type="Proteomes" id="UP000651085"/>
    </source>
</evidence>
<gene>
    <name evidence="2" type="ORF">H8744_17420</name>
</gene>
<evidence type="ECO:0000256" key="1">
    <source>
        <dbReference type="SAM" id="Phobius"/>
    </source>
</evidence>
<sequence length="140" mass="16016">MKIEELLNKYFEGETTCEEEHQLRNFFTQDIVPEHLESYRPMFAFFEEEKKQGITGPGKGAGQKFKMHRFIYYTSGIAAGVLLLLGIASIHKHLNSLPENYVIIDGKCYTDENLVREQAMAAFQNVSTSEDELLNTLFGD</sequence>
<keyword evidence="3" id="KW-1185">Reference proteome</keyword>
<comment type="caution">
    <text evidence="2">The sequence shown here is derived from an EMBL/GenBank/DDBJ whole genome shotgun (WGS) entry which is preliminary data.</text>
</comment>
<keyword evidence="1" id="KW-0472">Membrane</keyword>
<proteinExistence type="predicted"/>
<feature type="transmembrane region" description="Helical" evidence="1">
    <location>
        <begin position="70"/>
        <end position="90"/>
    </location>
</feature>
<dbReference type="Proteomes" id="UP000651085">
    <property type="component" value="Unassembled WGS sequence"/>
</dbReference>
<keyword evidence="1" id="KW-0812">Transmembrane</keyword>
<evidence type="ECO:0000313" key="2">
    <source>
        <dbReference type="EMBL" id="MBC8594991.1"/>
    </source>
</evidence>
<accession>A0A926IRK7</accession>
<keyword evidence="1" id="KW-1133">Transmembrane helix</keyword>
<dbReference type="AlphaFoldDB" id="A0A926IRK7"/>
<protein>
    <submittedName>
        <fullName evidence="2">Uncharacterized protein</fullName>
    </submittedName>
</protein>
<organism evidence="2 3">
    <name type="scientific">Jilunia laotingensis</name>
    <dbReference type="NCBI Taxonomy" id="2763675"/>
    <lineage>
        <taxon>Bacteria</taxon>
        <taxon>Pseudomonadati</taxon>
        <taxon>Bacteroidota</taxon>
        <taxon>Bacteroidia</taxon>
        <taxon>Bacteroidales</taxon>
        <taxon>Bacteroidaceae</taxon>
        <taxon>Jilunia</taxon>
    </lineage>
</organism>
<dbReference type="RefSeq" id="WP_262436064.1">
    <property type="nucleotide sequence ID" value="NZ_JACRTF010000001.1"/>
</dbReference>
<reference evidence="2" key="1">
    <citation type="submission" date="2020-08" db="EMBL/GenBank/DDBJ databases">
        <title>Genome public.</title>
        <authorList>
            <person name="Liu C."/>
            <person name="Sun Q."/>
        </authorList>
    </citation>
    <scope>NUCLEOTIDE SEQUENCE</scope>
    <source>
        <strain evidence="2">N12</strain>
    </source>
</reference>